<feature type="transmembrane region" description="Helical" evidence="7">
    <location>
        <begin position="166"/>
        <end position="184"/>
    </location>
</feature>
<dbReference type="Gene3D" id="2.30.30.60">
    <property type="match status" value="1"/>
</dbReference>
<dbReference type="Pfam" id="PF21088">
    <property type="entry name" value="MS_channel_1st"/>
    <property type="match status" value="1"/>
</dbReference>
<dbReference type="Proteomes" id="UP000240572">
    <property type="component" value="Unassembled WGS sequence"/>
</dbReference>
<dbReference type="InterPro" id="IPR011066">
    <property type="entry name" value="MscS_channel_C_sf"/>
</dbReference>
<organism evidence="11 12">
    <name type="scientific">Taibaiella chishuiensis</name>
    <dbReference type="NCBI Taxonomy" id="1434707"/>
    <lineage>
        <taxon>Bacteria</taxon>
        <taxon>Pseudomonadati</taxon>
        <taxon>Bacteroidota</taxon>
        <taxon>Chitinophagia</taxon>
        <taxon>Chitinophagales</taxon>
        <taxon>Chitinophagaceae</taxon>
        <taxon>Taibaiella</taxon>
    </lineage>
</organism>
<evidence type="ECO:0000256" key="3">
    <source>
        <dbReference type="ARBA" id="ARBA00022475"/>
    </source>
</evidence>
<feature type="transmembrane region" description="Helical" evidence="7">
    <location>
        <begin position="12"/>
        <end position="31"/>
    </location>
</feature>
<dbReference type="GO" id="GO:0005886">
    <property type="term" value="C:plasma membrane"/>
    <property type="evidence" value="ECO:0007669"/>
    <property type="project" value="UniProtKB-SubCell"/>
</dbReference>
<dbReference type="SUPFAM" id="SSF82689">
    <property type="entry name" value="Mechanosensitive channel protein MscS (YggB), C-terminal domain"/>
    <property type="match status" value="1"/>
</dbReference>
<feature type="domain" description="Mechanosensitive ion channel MscS C-terminal" evidence="9">
    <location>
        <begin position="281"/>
        <end position="352"/>
    </location>
</feature>
<dbReference type="RefSeq" id="WP_106522923.1">
    <property type="nucleotide sequence ID" value="NZ_PYGD01000003.1"/>
</dbReference>
<dbReference type="InterPro" id="IPR049278">
    <property type="entry name" value="MS_channel_C"/>
</dbReference>
<dbReference type="InterPro" id="IPR049142">
    <property type="entry name" value="MS_channel_1st"/>
</dbReference>
<dbReference type="OrthoDB" id="9809206at2"/>
<dbReference type="AlphaFoldDB" id="A0A2P8D6A0"/>
<proteinExistence type="inferred from homology"/>
<dbReference type="SUPFAM" id="SSF82861">
    <property type="entry name" value="Mechanosensitive channel protein MscS (YggB), transmembrane region"/>
    <property type="match status" value="1"/>
</dbReference>
<keyword evidence="6 7" id="KW-0472">Membrane</keyword>
<name>A0A2P8D6A0_9BACT</name>
<evidence type="ECO:0000256" key="7">
    <source>
        <dbReference type="SAM" id="Phobius"/>
    </source>
</evidence>
<dbReference type="InterPro" id="IPR045042">
    <property type="entry name" value="YnaI-like"/>
</dbReference>
<dbReference type="InterPro" id="IPR023408">
    <property type="entry name" value="MscS_beta-dom_sf"/>
</dbReference>
<dbReference type="InterPro" id="IPR011014">
    <property type="entry name" value="MscS_channel_TM-2"/>
</dbReference>
<dbReference type="Gene3D" id="1.10.287.1260">
    <property type="match status" value="1"/>
</dbReference>
<dbReference type="Pfam" id="PF00924">
    <property type="entry name" value="MS_channel_2nd"/>
    <property type="match status" value="1"/>
</dbReference>
<dbReference type="EMBL" id="PYGD01000003">
    <property type="protein sequence ID" value="PSK92744.1"/>
    <property type="molecule type" value="Genomic_DNA"/>
</dbReference>
<feature type="transmembrane region" description="Helical" evidence="7">
    <location>
        <begin position="120"/>
        <end position="145"/>
    </location>
</feature>
<evidence type="ECO:0000313" key="11">
    <source>
        <dbReference type="EMBL" id="PSK92744.1"/>
    </source>
</evidence>
<reference evidence="11 12" key="1">
    <citation type="submission" date="2018-03" db="EMBL/GenBank/DDBJ databases">
        <title>Genomic Encyclopedia of Type Strains, Phase III (KMG-III): the genomes of soil and plant-associated and newly described type strains.</title>
        <authorList>
            <person name="Whitman W."/>
        </authorList>
    </citation>
    <scope>NUCLEOTIDE SEQUENCE [LARGE SCALE GENOMIC DNA]</scope>
    <source>
        <strain evidence="11 12">CGMCC 1.12700</strain>
    </source>
</reference>
<dbReference type="PANTHER" id="PTHR43634:SF2">
    <property type="entry name" value="LOW CONDUCTANCE MECHANOSENSITIVE CHANNEL YNAI"/>
    <property type="match status" value="1"/>
</dbReference>
<accession>A0A2P8D6A0</accession>
<sequence length="391" mass="44172">MNLDFLQQELWGNSLMVYLRFAVILVLALLLKKYITAIFTRLFFTVFKKFSADYYGQQFKELLLRPIEGLIVTIFFYVAFNQLSTSFDKLILFKRMKPVKEAGQEVASRLVTLMDLVDHLFFLFLIFYFILLLSRIIDFVIMVLLHKATEEHDRGRQQIYPLLKDVLKVVVWGFGFFTVLGVIFHVNVAALIAGLGVGGIAIAFAAKESLENLLASFMVMIDKPFTIGDWIKVNGVEGIIEKVGFRSTRIRSFDKSMVSLPNRKLIDSNLENFSERGMRRVKFSVGAIYGLSQETLENTISAIKNVILKTEGTMGQPIVHLDEFGASSVNILVIYFVSAAPETDFGSVKEKVNFGIYEAMYQHARGFAFPTQLSIDGSDVNEVVPPAATQE</sequence>
<evidence type="ECO:0000256" key="1">
    <source>
        <dbReference type="ARBA" id="ARBA00004651"/>
    </source>
</evidence>
<dbReference type="Gene3D" id="3.30.70.100">
    <property type="match status" value="1"/>
</dbReference>
<dbReference type="SUPFAM" id="SSF50182">
    <property type="entry name" value="Sm-like ribonucleoproteins"/>
    <property type="match status" value="1"/>
</dbReference>
<keyword evidence="12" id="KW-1185">Reference proteome</keyword>
<evidence type="ECO:0000259" key="8">
    <source>
        <dbReference type="Pfam" id="PF00924"/>
    </source>
</evidence>
<evidence type="ECO:0000256" key="4">
    <source>
        <dbReference type="ARBA" id="ARBA00022692"/>
    </source>
</evidence>
<comment type="caution">
    <text evidence="11">The sequence shown here is derived from an EMBL/GenBank/DDBJ whole genome shotgun (WGS) entry which is preliminary data.</text>
</comment>
<dbReference type="Pfam" id="PF21082">
    <property type="entry name" value="MS_channel_3rd"/>
    <property type="match status" value="1"/>
</dbReference>
<evidence type="ECO:0000259" key="10">
    <source>
        <dbReference type="Pfam" id="PF21088"/>
    </source>
</evidence>
<evidence type="ECO:0000259" key="9">
    <source>
        <dbReference type="Pfam" id="PF21082"/>
    </source>
</evidence>
<feature type="domain" description="Mechanosensitive ion channel transmembrane helices 2/3" evidence="10">
    <location>
        <begin position="166"/>
        <end position="207"/>
    </location>
</feature>
<protein>
    <submittedName>
        <fullName evidence="11">MscS family membrane protein</fullName>
    </submittedName>
</protein>
<keyword evidence="5 7" id="KW-1133">Transmembrane helix</keyword>
<evidence type="ECO:0000256" key="6">
    <source>
        <dbReference type="ARBA" id="ARBA00023136"/>
    </source>
</evidence>
<gene>
    <name evidence="11" type="ORF">B0I18_103326</name>
</gene>
<evidence type="ECO:0000256" key="5">
    <source>
        <dbReference type="ARBA" id="ARBA00022989"/>
    </source>
</evidence>
<feature type="domain" description="Mechanosensitive ion channel MscS" evidence="8">
    <location>
        <begin position="209"/>
        <end position="274"/>
    </location>
</feature>
<comment type="subcellular location">
    <subcellularLocation>
        <location evidence="1">Cell membrane</location>
        <topology evidence="1">Multi-pass membrane protein</topology>
    </subcellularLocation>
</comment>
<keyword evidence="4 7" id="KW-0812">Transmembrane</keyword>
<keyword evidence="3" id="KW-1003">Cell membrane</keyword>
<dbReference type="PANTHER" id="PTHR43634">
    <property type="entry name" value="OW CONDUCTANCE MECHANOSENSITIVE CHANNEL"/>
    <property type="match status" value="1"/>
</dbReference>
<evidence type="ECO:0000256" key="2">
    <source>
        <dbReference type="ARBA" id="ARBA00008017"/>
    </source>
</evidence>
<feature type="transmembrane region" description="Helical" evidence="7">
    <location>
        <begin position="62"/>
        <end position="80"/>
    </location>
</feature>
<dbReference type="GO" id="GO:0008381">
    <property type="term" value="F:mechanosensitive monoatomic ion channel activity"/>
    <property type="evidence" value="ECO:0007669"/>
    <property type="project" value="UniProtKB-ARBA"/>
</dbReference>
<evidence type="ECO:0000313" key="12">
    <source>
        <dbReference type="Proteomes" id="UP000240572"/>
    </source>
</evidence>
<dbReference type="InterPro" id="IPR010920">
    <property type="entry name" value="LSM_dom_sf"/>
</dbReference>
<comment type="similarity">
    <text evidence="2">Belongs to the MscS (TC 1.A.23) family.</text>
</comment>
<dbReference type="InterPro" id="IPR006685">
    <property type="entry name" value="MscS_channel_2nd"/>
</dbReference>